<dbReference type="Pfam" id="PF01235">
    <property type="entry name" value="Na_Ala_symp"/>
    <property type="match status" value="1"/>
</dbReference>
<keyword evidence="7 9" id="KW-1133">Transmembrane helix</keyword>
<dbReference type="GO" id="GO:0005283">
    <property type="term" value="F:amino acid:sodium symporter activity"/>
    <property type="evidence" value="ECO:0007669"/>
    <property type="project" value="InterPro"/>
</dbReference>
<feature type="transmembrane region" description="Helical" evidence="9">
    <location>
        <begin position="305"/>
        <end position="326"/>
    </location>
</feature>
<feature type="transmembrane region" description="Helical" evidence="9">
    <location>
        <begin position="388"/>
        <end position="406"/>
    </location>
</feature>
<dbReference type="AlphaFoldDB" id="A0A0H5DNR5"/>
<feature type="transmembrane region" description="Helical" evidence="9">
    <location>
        <begin position="141"/>
        <end position="160"/>
    </location>
</feature>
<dbReference type="PRINTS" id="PR00175">
    <property type="entry name" value="NAALASMPORT"/>
</dbReference>
<feature type="transmembrane region" description="Helical" evidence="9">
    <location>
        <begin position="65"/>
        <end position="91"/>
    </location>
</feature>
<evidence type="ECO:0000256" key="2">
    <source>
        <dbReference type="ARBA" id="ARBA00009261"/>
    </source>
</evidence>
<evidence type="ECO:0000256" key="7">
    <source>
        <dbReference type="ARBA" id="ARBA00022989"/>
    </source>
</evidence>
<feature type="transmembrane region" description="Helical" evidence="9">
    <location>
        <begin position="355"/>
        <end position="376"/>
    </location>
</feature>
<evidence type="ECO:0000256" key="4">
    <source>
        <dbReference type="ARBA" id="ARBA00022475"/>
    </source>
</evidence>
<evidence type="ECO:0000313" key="10">
    <source>
        <dbReference type="EMBL" id="CRX38031.1"/>
    </source>
</evidence>
<keyword evidence="3 9" id="KW-0813">Transport</keyword>
<dbReference type="FunFam" id="1.20.1740.10:FF:000004">
    <property type="entry name" value="Sodium:alanine symporter family protein"/>
    <property type="match status" value="1"/>
</dbReference>
<evidence type="ECO:0000256" key="3">
    <source>
        <dbReference type="ARBA" id="ARBA00022448"/>
    </source>
</evidence>
<protein>
    <submittedName>
        <fullName evidence="10">Sodium/alanine symporter AgcS</fullName>
    </submittedName>
</protein>
<comment type="subcellular location">
    <subcellularLocation>
        <location evidence="1 9">Cell membrane</location>
        <topology evidence="1 9">Multi-pass membrane protein</topology>
    </subcellularLocation>
</comment>
<gene>
    <name evidence="10" type="primary">agcs1</name>
    <name evidence="10" type="ORF">ELAC_0679</name>
</gene>
<dbReference type="PANTHER" id="PTHR30330:SF3">
    <property type="entry name" value="TRANSCRIPTIONAL REGULATOR, LRP FAMILY"/>
    <property type="match status" value="1"/>
</dbReference>
<evidence type="ECO:0000256" key="1">
    <source>
        <dbReference type="ARBA" id="ARBA00004651"/>
    </source>
</evidence>
<sequence>MDQFEAMLNAFKDWLWGPPLLILLFGVGFYLTFVLKGLQFRYFFFGIKELISRPKGKAEGDISQFEALMTSLAGAIGTGSIVGVATAVAIGGLGSLFWMWVTAIICMATKYAESLLAVKFRKVDNRGEMIGGPMEYIERGLGWKWMAFVFAALGVVAALGTGNLVQVNSIVESVNIIFKIDPWVVGILVACLTGMVILGGVKSIGHVSAFLVPLMALFYFVGGLVVILMHIQLIPSIFWQIFVSAFEGQAAFGGFAGASAMMAIQMGVSRSIFSNEAGLGISSIAAAAAQTDHPGRQAMITMTGASVSTLIVCTITGLVIAISGVLGMQDGNGKMLNGAALALTAFSTKIVWGDYIVAIGLFLFAFSTVIAWAYYGEKCFEYLFGEKAVIPFRILFTLAVIPGSVLKMETVWAIADVANGLMVIPNLIAVVLLSSVVSKETDGFLQIIKKESERETHR</sequence>
<evidence type="ECO:0000256" key="8">
    <source>
        <dbReference type="ARBA" id="ARBA00023136"/>
    </source>
</evidence>
<feature type="transmembrane region" description="Helical" evidence="9">
    <location>
        <begin position="237"/>
        <end position="264"/>
    </location>
</feature>
<dbReference type="OrthoDB" id="9804874at2"/>
<keyword evidence="4 9" id="KW-1003">Cell membrane</keyword>
<dbReference type="PANTHER" id="PTHR30330">
    <property type="entry name" value="AGSS FAMILY TRANSPORTER, SODIUM-ALANINE"/>
    <property type="match status" value="1"/>
</dbReference>
<keyword evidence="8 9" id="KW-0472">Membrane</keyword>
<dbReference type="GO" id="GO:0005886">
    <property type="term" value="C:plasma membrane"/>
    <property type="evidence" value="ECO:0007669"/>
    <property type="project" value="UniProtKB-SubCell"/>
</dbReference>
<feature type="transmembrane region" description="Helical" evidence="9">
    <location>
        <begin position="210"/>
        <end position="231"/>
    </location>
</feature>
<dbReference type="EMBL" id="CWGJ01000011">
    <property type="protein sequence ID" value="CRX38031.1"/>
    <property type="molecule type" value="Genomic_DNA"/>
</dbReference>
<feature type="transmembrane region" description="Helical" evidence="9">
    <location>
        <begin position="180"/>
        <end position="198"/>
    </location>
</feature>
<keyword evidence="11" id="KW-1185">Reference proteome</keyword>
<dbReference type="Proteomes" id="UP000220251">
    <property type="component" value="Unassembled WGS sequence"/>
</dbReference>
<feature type="transmembrane region" description="Helical" evidence="9">
    <location>
        <begin position="412"/>
        <end position="437"/>
    </location>
</feature>
<dbReference type="Gene3D" id="1.20.1740.10">
    <property type="entry name" value="Amino acid/polyamine transporter I"/>
    <property type="match status" value="1"/>
</dbReference>
<evidence type="ECO:0000256" key="9">
    <source>
        <dbReference type="RuleBase" id="RU363064"/>
    </source>
</evidence>
<feature type="transmembrane region" description="Helical" evidence="9">
    <location>
        <begin position="20"/>
        <end position="44"/>
    </location>
</feature>
<name>A0A0H5DNR5_9BACT</name>
<keyword evidence="5 9" id="KW-0812">Transmembrane</keyword>
<dbReference type="InterPro" id="IPR001463">
    <property type="entry name" value="Na/Ala_symport"/>
</dbReference>
<evidence type="ECO:0000313" key="11">
    <source>
        <dbReference type="Proteomes" id="UP000220251"/>
    </source>
</evidence>
<dbReference type="NCBIfam" id="TIGR00835">
    <property type="entry name" value="agcS"/>
    <property type="match status" value="1"/>
</dbReference>
<accession>A0A0H5DNR5</accession>
<proteinExistence type="inferred from homology"/>
<organism evidence="10 11">
    <name type="scientific">Estrella lausannensis</name>
    <dbReference type="NCBI Taxonomy" id="483423"/>
    <lineage>
        <taxon>Bacteria</taxon>
        <taxon>Pseudomonadati</taxon>
        <taxon>Chlamydiota</taxon>
        <taxon>Chlamydiia</taxon>
        <taxon>Parachlamydiales</taxon>
        <taxon>Candidatus Criblamydiaceae</taxon>
        <taxon>Estrella</taxon>
    </lineage>
</organism>
<dbReference type="RefSeq" id="WP_098038186.1">
    <property type="nucleotide sequence ID" value="NZ_CWGJ01000011.1"/>
</dbReference>
<comment type="similarity">
    <text evidence="2 9">Belongs to the alanine or glycine:cation symporter (AGCS) (TC 2.A.25) family.</text>
</comment>
<evidence type="ECO:0000256" key="5">
    <source>
        <dbReference type="ARBA" id="ARBA00022692"/>
    </source>
</evidence>
<reference evidence="11" key="1">
    <citation type="submission" date="2015-06" db="EMBL/GenBank/DDBJ databases">
        <authorList>
            <person name="Bertelli C."/>
        </authorList>
    </citation>
    <scope>NUCLEOTIDE SEQUENCE [LARGE SCALE GENOMIC DNA]</scope>
    <source>
        <strain evidence="11">CRIB-30</strain>
    </source>
</reference>
<evidence type="ECO:0000256" key="6">
    <source>
        <dbReference type="ARBA" id="ARBA00022847"/>
    </source>
</evidence>
<keyword evidence="6 9" id="KW-0769">Symport</keyword>